<comment type="caution">
    <text evidence="2">The sequence shown here is derived from an EMBL/GenBank/DDBJ whole genome shotgun (WGS) entry which is preliminary data.</text>
</comment>
<accession>A0A1Q3D9S1</accession>
<dbReference type="InterPro" id="IPR007053">
    <property type="entry name" value="LRAT_dom"/>
</dbReference>
<evidence type="ECO:0000313" key="2">
    <source>
        <dbReference type="EMBL" id="GAV89191.1"/>
    </source>
</evidence>
<dbReference type="PANTHER" id="PTHR46137">
    <property type="entry name" value="OS05G0310600 PROTEIN"/>
    <property type="match status" value="1"/>
</dbReference>
<evidence type="ECO:0000259" key="1">
    <source>
        <dbReference type="PROSITE" id="PS51934"/>
    </source>
</evidence>
<dbReference type="InParanoid" id="A0A1Q3D9S1"/>
<name>A0A1Q3D9S1_CEPFO</name>
<dbReference type="AlphaFoldDB" id="A0A1Q3D9S1"/>
<dbReference type="Pfam" id="PF04970">
    <property type="entry name" value="LRAT"/>
    <property type="match status" value="1"/>
</dbReference>
<evidence type="ECO:0000313" key="3">
    <source>
        <dbReference type="Proteomes" id="UP000187406"/>
    </source>
</evidence>
<reference evidence="3" key="1">
    <citation type="submission" date="2016-04" db="EMBL/GenBank/DDBJ databases">
        <title>Cephalotus genome sequencing.</title>
        <authorList>
            <person name="Fukushima K."/>
            <person name="Hasebe M."/>
            <person name="Fang X."/>
        </authorList>
    </citation>
    <scope>NUCLEOTIDE SEQUENCE [LARGE SCALE GENOMIC DNA]</scope>
    <source>
        <strain evidence="3">cv. St1</strain>
    </source>
</reference>
<protein>
    <submittedName>
        <fullName evidence="2">LRAT domain-containing protein</fullName>
    </submittedName>
</protein>
<dbReference type="PROSITE" id="PS51934">
    <property type="entry name" value="LRAT"/>
    <property type="match status" value="1"/>
</dbReference>
<dbReference type="Gene3D" id="3.90.1720.10">
    <property type="entry name" value="endopeptidase domain like (from Nostoc punctiforme)"/>
    <property type="match status" value="1"/>
</dbReference>
<organism evidence="2 3">
    <name type="scientific">Cephalotus follicularis</name>
    <name type="common">Albany pitcher plant</name>
    <dbReference type="NCBI Taxonomy" id="3775"/>
    <lineage>
        <taxon>Eukaryota</taxon>
        <taxon>Viridiplantae</taxon>
        <taxon>Streptophyta</taxon>
        <taxon>Embryophyta</taxon>
        <taxon>Tracheophyta</taxon>
        <taxon>Spermatophyta</taxon>
        <taxon>Magnoliopsida</taxon>
        <taxon>eudicotyledons</taxon>
        <taxon>Gunneridae</taxon>
        <taxon>Pentapetalae</taxon>
        <taxon>rosids</taxon>
        <taxon>fabids</taxon>
        <taxon>Oxalidales</taxon>
        <taxon>Cephalotaceae</taxon>
        <taxon>Cephalotus</taxon>
    </lineage>
</organism>
<dbReference type="OrthoDB" id="68610at2759"/>
<feature type="domain" description="LRAT" evidence="1">
    <location>
        <begin position="1"/>
        <end position="130"/>
    </location>
</feature>
<keyword evidence="3" id="KW-1185">Reference proteome</keyword>
<gene>
    <name evidence="2" type="ORF">CFOL_v3_32609</name>
</gene>
<dbReference type="STRING" id="3775.A0A1Q3D9S1"/>
<dbReference type="Proteomes" id="UP000187406">
    <property type="component" value="Unassembled WGS sequence"/>
</dbReference>
<dbReference type="EMBL" id="BDDD01005304">
    <property type="protein sequence ID" value="GAV89191.1"/>
    <property type="molecule type" value="Genomic_DNA"/>
</dbReference>
<sequence>IYMGNKMVIHFTRGSTILPKGAEEFSELGPCEKCQGFNGGPGRILIPGKVVKCCLRCFGDKMHLYAYGVSWKEALAIPGTCCPYKSKSLEEAVKTANEKLNTGFDFYTILYNNCEVFATFCRTGKIYSIQPVFDKFGNKVLELPVELEKIAARNNENLEWM</sequence>
<proteinExistence type="predicted"/>
<feature type="non-terminal residue" evidence="2">
    <location>
        <position position="1"/>
    </location>
</feature>
<dbReference type="PANTHER" id="PTHR46137:SF1">
    <property type="entry name" value="LRAT DOMAIN-CONTAINING PROTEIN"/>
    <property type="match status" value="1"/>
</dbReference>